<proteinExistence type="predicted"/>
<accession>D6TSS5</accession>
<evidence type="ECO:0000313" key="2">
    <source>
        <dbReference type="EMBL" id="EFH83476.1"/>
    </source>
</evidence>
<evidence type="ECO:0000256" key="1">
    <source>
        <dbReference type="SAM" id="MobiDB-lite"/>
    </source>
</evidence>
<protein>
    <submittedName>
        <fullName evidence="2">Uncharacterized protein</fullName>
    </submittedName>
</protein>
<dbReference type="Proteomes" id="UP000004508">
    <property type="component" value="Unassembled WGS sequence"/>
</dbReference>
<gene>
    <name evidence="2" type="ORF">Krac_4441</name>
</gene>
<feature type="region of interest" description="Disordered" evidence="1">
    <location>
        <begin position="1"/>
        <end position="60"/>
    </location>
</feature>
<feature type="compositionally biased region" description="Polar residues" evidence="1">
    <location>
        <begin position="20"/>
        <end position="38"/>
    </location>
</feature>
<dbReference type="EMBL" id="ADVG01000003">
    <property type="protein sequence ID" value="EFH83476.1"/>
    <property type="molecule type" value="Genomic_DNA"/>
</dbReference>
<name>D6TSS5_KTERA</name>
<comment type="caution">
    <text evidence="2">The sequence shown here is derived from an EMBL/GenBank/DDBJ whole genome shotgun (WGS) entry which is preliminary data.</text>
</comment>
<dbReference type="AlphaFoldDB" id="D6TSS5"/>
<reference evidence="2 3" key="1">
    <citation type="journal article" date="2011" name="Stand. Genomic Sci.">
        <title>Non-contiguous finished genome sequence and contextual data of the filamentous soil bacterium Ktedonobacter racemifer type strain (SOSP1-21).</title>
        <authorList>
            <person name="Chang Y.J."/>
            <person name="Land M."/>
            <person name="Hauser L."/>
            <person name="Chertkov O."/>
            <person name="Del Rio T.G."/>
            <person name="Nolan M."/>
            <person name="Copeland A."/>
            <person name="Tice H."/>
            <person name="Cheng J.F."/>
            <person name="Lucas S."/>
            <person name="Han C."/>
            <person name="Goodwin L."/>
            <person name="Pitluck S."/>
            <person name="Ivanova N."/>
            <person name="Ovchinikova G."/>
            <person name="Pati A."/>
            <person name="Chen A."/>
            <person name="Palaniappan K."/>
            <person name="Mavromatis K."/>
            <person name="Liolios K."/>
            <person name="Brettin T."/>
            <person name="Fiebig A."/>
            <person name="Rohde M."/>
            <person name="Abt B."/>
            <person name="Goker M."/>
            <person name="Detter J.C."/>
            <person name="Woyke T."/>
            <person name="Bristow J."/>
            <person name="Eisen J.A."/>
            <person name="Markowitz V."/>
            <person name="Hugenholtz P."/>
            <person name="Kyrpides N.C."/>
            <person name="Klenk H.P."/>
            <person name="Lapidus A."/>
        </authorList>
    </citation>
    <scope>NUCLEOTIDE SEQUENCE [LARGE SCALE GENOMIC DNA]</scope>
    <source>
        <strain evidence="3">DSM 44963</strain>
    </source>
</reference>
<feature type="compositionally biased region" description="Basic and acidic residues" evidence="1">
    <location>
        <begin position="51"/>
        <end position="60"/>
    </location>
</feature>
<sequence length="60" mass="6582">MGKGGSVDRVLVPKDEGTRPLNNVKQEQTHLAKQQESTGKAEYSERGPLSLREHGGETYS</sequence>
<dbReference type="InParanoid" id="D6TSS5"/>
<organism evidence="2 3">
    <name type="scientific">Ktedonobacter racemifer DSM 44963</name>
    <dbReference type="NCBI Taxonomy" id="485913"/>
    <lineage>
        <taxon>Bacteria</taxon>
        <taxon>Bacillati</taxon>
        <taxon>Chloroflexota</taxon>
        <taxon>Ktedonobacteria</taxon>
        <taxon>Ktedonobacterales</taxon>
        <taxon>Ktedonobacteraceae</taxon>
        <taxon>Ktedonobacter</taxon>
    </lineage>
</organism>
<evidence type="ECO:0000313" key="3">
    <source>
        <dbReference type="Proteomes" id="UP000004508"/>
    </source>
</evidence>
<keyword evidence="3" id="KW-1185">Reference proteome</keyword>